<protein>
    <recommendedName>
        <fullName evidence="10">Aromatic amino acid permease</fullName>
    </recommendedName>
</protein>
<keyword evidence="9 10" id="KW-0472">Membrane</keyword>
<keyword evidence="7 10" id="KW-0029">Amino-acid transport</keyword>
<dbReference type="RefSeq" id="WP_132354694.1">
    <property type="nucleotide sequence ID" value="NZ_CAWOJO010000019.1"/>
</dbReference>
<dbReference type="PROSITE" id="PS00594">
    <property type="entry name" value="AROMATIC_AA_PERMEASE_1"/>
    <property type="match status" value="1"/>
</dbReference>
<evidence type="ECO:0000256" key="7">
    <source>
        <dbReference type="ARBA" id="ARBA00022970"/>
    </source>
</evidence>
<evidence type="ECO:0000256" key="10">
    <source>
        <dbReference type="RuleBase" id="RU367149"/>
    </source>
</evidence>
<comment type="similarity">
    <text evidence="2 10">Belongs to the amino acid/polyamine transporter 2 family. Mtr/TnaB/TyrP permease subfamily.</text>
</comment>
<evidence type="ECO:0000256" key="3">
    <source>
        <dbReference type="ARBA" id="ARBA00022448"/>
    </source>
</evidence>
<accession>A0A4R4JTJ8</accession>
<organism evidence="11 12">
    <name type="scientific">Photorhabdus khanii subsp. guanajuatensis</name>
    <dbReference type="NCBI Taxonomy" id="2100166"/>
    <lineage>
        <taxon>Bacteria</taxon>
        <taxon>Pseudomonadati</taxon>
        <taxon>Pseudomonadota</taxon>
        <taxon>Gammaproteobacteria</taxon>
        <taxon>Enterobacterales</taxon>
        <taxon>Morganellaceae</taxon>
        <taxon>Photorhabdus</taxon>
    </lineage>
</organism>
<dbReference type="GO" id="GO:0005886">
    <property type="term" value="C:plasma membrane"/>
    <property type="evidence" value="ECO:0007669"/>
    <property type="project" value="UniProtKB-SubCell"/>
</dbReference>
<feature type="transmembrane region" description="Helical" evidence="10">
    <location>
        <begin position="346"/>
        <end position="367"/>
    </location>
</feature>
<dbReference type="FunFam" id="1.20.1740.10:FF:000019">
    <property type="entry name" value="Tryptophan permease TnaB"/>
    <property type="match status" value="1"/>
</dbReference>
<dbReference type="AlphaFoldDB" id="A0A4R4JTJ8"/>
<feature type="transmembrane region" description="Helical" evidence="10">
    <location>
        <begin position="228"/>
        <end position="246"/>
    </location>
</feature>
<dbReference type="InterPro" id="IPR018227">
    <property type="entry name" value="Amino_acid_transport_2"/>
</dbReference>
<sequence length="414" mass="44808">MATLPIKKSSPSLLGGAMIIGGTVIGAGMFSLPVVMSGAWFYWSIAALVFTWFCMLHSGLMILEANLNYRIGSSFGTITKDLLGNGWNIINGITIAFVLYILTYAYISASGSIIQHVIGDMEIGFSPRLAGFLFAFAVAFVVWLSTKAVSRITSIILGAKVLTFFMTFSGLIYNIEPAVLFNTVEINPTYWPYVLATLPFCLASFGYHGNVPSLMKYYGKEPQKIKKCLFIGTSMALILYLVWLIGTMGNIPRSGFIKIAEQGGNIDVLVQSLSGGLNSSTLNLLLTLFSNFAVASSFLGVTLGLFDYLADLFKFDDTKLGRFKTALVTFLPPMVGGMIYPNGFIYAIGFAGLAATVWAAIVPALLARASRKRFGSPAYRVWGGNAMIGLILLFGVLNVTAHILSSFNLLPIYS</sequence>
<evidence type="ECO:0000256" key="1">
    <source>
        <dbReference type="ARBA" id="ARBA00004429"/>
    </source>
</evidence>
<evidence type="ECO:0000256" key="4">
    <source>
        <dbReference type="ARBA" id="ARBA00022475"/>
    </source>
</evidence>
<evidence type="ECO:0000313" key="11">
    <source>
        <dbReference type="EMBL" id="TDB56829.1"/>
    </source>
</evidence>
<name>A0A4R4JTJ8_9GAMM</name>
<comment type="subcellular location">
    <subcellularLocation>
        <location evidence="1 10">Cell inner membrane</location>
        <topology evidence="1 10">Multi-pass membrane protein</topology>
    </subcellularLocation>
</comment>
<evidence type="ECO:0000256" key="2">
    <source>
        <dbReference type="ARBA" id="ARBA00005452"/>
    </source>
</evidence>
<evidence type="ECO:0000256" key="5">
    <source>
        <dbReference type="ARBA" id="ARBA00022519"/>
    </source>
</evidence>
<dbReference type="NCBIfam" id="NF007789">
    <property type="entry name" value="PRK10483.1"/>
    <property type="match status" value="1"/>
</dbReference>
<dbReference type="EMBL" id="PUJY01000019">
    <property type="protein sequence ID" value="TDB56829.1"/>
    <property type="molecule type" value="Genomic_DNA"/>
</dbReference>
<comment type="caution">
    <text evidence="11">The sequence shown here is derived from an EMBL/GenBank/DDBJ whole genome shotgun (WGS) entry which is preliminary data.</text>
</comment>
<feature type="transmembrane region" description="Helical" evidence="10">
    <location>
        <begin position="284"/>
        <end position="309"/>
    </location>
</feature>
<feature type="transmembrane region" description="Helical" evidence="10">
    <location>
        <begin position="157"/>
        <end position="175"/>
    </location>
</feature>
<evidence type="ECO:0000256" key="9">
    <source>
        <dbReference type="ARBA" id="ARBA00023136"/>
    </source>
</evidence>
<gene>
    <name evidence="11" type="ORF">C5467_12505</name>
</gene>
<dbReference type="GO" id="GO:0003333">
    <property type="term" value="P:amino acid transmembrane transport"/>
    <property type="evidence" value="ECO:0007669"/>
    <property type="project" value="InterPro"/>
</dbReference>
<dbReference type="InterPro" id="IPR013061">
    <property type="entry name" value="Trp/try_permease_CS"/>
</dbReference>
<dbReference type="PANTHER" id="PTHR46997:SF1">
    <property type="entry name" value="LOW AFFINITY TRYPTOPHAN PERMEASE-RELATED"/>
    <property type="match status" value="1"/>
</dbReference>
<evidence type="ECO:0000256" key="6">
    <source>
        <dbReference type="ARBA" id="ARBA00022692"/>
    </source>
</evidence>
<comment type="function">
    <text evidence="10">Involved in transporting aromatic amino acids across the cytoplasmic membrane.</text>
</comment>
<dbReference type="Proteomes" id="UP000295598">
    <property type="component" value="Unassembled WGS sequence"/>
</dbReference>
<dbReference type="Pfam" id="PF03222">
    <property type="entry name" value="Trp_Tyr_perm"/>
    <property type="match status" value="1"/>
</dbReference>
<dbReference type="PRINTS" id="PR00166">
    <property type="entry name" value="AROAAPRMEASE"/>
</dbReference>
<dbReference type="GO" id="GO:0015173">
    <property type="term" value="F:aromatic amino acid transmembrane transporter activity"/>
    <property type="evidence" value="ECO:0007669"/>
    <property type="project" value="UniProtKB-UniRule"/>
</dbReference>
<feature type="transmembrane region" description="Helical" evidence="10">
    <location>
        <begin position="12"/>
        <end position="34"/>
    </location>
</feature>
<feature type="transmembrane region" description="Helical" evidence="10">
    <location>
        <begin position="379"/>
        <end position="404"/>
    </location>
</feature>
<feature type="transmembrane region" description="Helical" evidence="10">
    <location>
        <begin position="321"/>
        <end position="340"/>
    </location>
</feature>
<keyword evidence="3 10" id="KW-0813">Transport</keyword>
<feature type="transmembrane region" description="Helical" evidence="10">
    <location>
        <begin position="40"/>
        <end position="63"/>
    </location>
</feature>
<keyword evidence="5 10" id="KW-0997">Cell inner membrane</keyword>
<dbReference type="NCBIfam" id="TIGR00837">
    <property type="entry name" value="araaP"/>
    <property type="match status" value="1"/>
</dbReference>
<proteinExistence type="inferred from homology"/>
<dbReference type="PANTHER" id="PTHR46997">
    <property type="entry name" value="LOW AFFINITY TRYPTOPHAN PERMEASE-RELATED"/>
    <property type="match status" value="1"/>
</dbReference>
<evidence type="ECO:0000256" key="8">
    <source>
        <dbReference type="ARBA" id="ARBA00022989"/>
    </source>
</evidence>
<feature type="transmembrane region" description="Helical" evidence="10">
    <location>
        <begin position="84"/>
        <end position="107"/>
    </location>
</feature>
<keyword evidence="4 10" id="KW-1003">Cell membrane</keyword>
<feature type="transmembrane region" description="Helical" evidence="10">
    <location>
        <begin position="190"/>
        <end position="207"/>
    </location>
</feature>
<evidence type="ECO:0000313" key="12">
    <source>
        <dbReference type="Proteomes" id="UP000295598"/>
    </source>
</evidence>
<dbReference type="InterPro" id="IPR013059">
    <property type="entry name" value="Trp_tyr_transpt"/>
</dbReference>
<keyword evidence="6 10" id="KW-0812">Transmembrane</keyword>
<dbReference type="Gene3D" id="1.20.1740.10">
    <property type="entry name" value="Amino acid/polyamine transporter I"/>
    <property type="match status" value="1"/>
</dbReference>
<feature type="transmembrane region" description="Helical" evidence="10">
    <location>
        <begin position="127"/>
        <end position="145"/>
    </location>
</feature>
<keyword evidence="8 10" id="KW-1133">Transmembrane helix</keyword>
<reference evidence="11 12" key="1">
    <citation type="journal article" date="2019" name="Int. J. Syst. Evol. Microbiol.">
        <title>Photorhabdus khanii subsp. guanajuatensis subsp. nov., isolated from Heterorhabditis atacamensis, and Photorhabdus luminescens subsp. mexicana subsp. nov., isolated from Heterorhabditis mexicana entomopathogenic nematodes.</title>
        <authorList>
            <person name="Machado R.A.R."/>
            <person name="Bruno P."/>
            <person name="Arce C.C.M."/>
            <person name="Liechti N."/>
            <person name="Kohler A."/>
            <person name="Bernal J."/>
            <person name="Bruggmann R."/>
            <person name="Turlings T.C.J."/>
        </authorList>
    </citation>
    <scope>NUCLEOTIDE SEQUENCE [LARGE SCALE GENOMIC DNA]</scope>
    <source>
        <strain evidence="11 12">MEX20-17</strain>
    </source>
</reference>